<dbReference type="InterPro" id="IPR003838">
    <property type="entry name" value="ABC3_permease_C"/>
</dbReference>
<evidence type="ECO:0000313" key="8">
    <source>
        <dbReference type="EMBL" id="RFZ79233.1"/>
    </source>
</evidence>
<proteinExistence type="predicted"/>
<evidence type="ECO:0000256" key="6">
    <source>
        <dbReference type="SAM" id="Phobius"/>
    </source>
</evidence>
<evidence type="ECO:0000256" key="2">
    <source>
        <dbReference type="ARBA" id="ARBA00022475"/>
    </source>
</evidence>
<dbReference type="PANTHER" id="PTHR30572">
    <property type="entry name" value="MEMBRANE COMPONENT OF TRANSPORTER-RELATED"/>
    <property type="match status" value="1"/>
</dbReference>
<dbReference type="Proteomes" id="UP000260680">
    <property type="component" value="Unassembled WGS sequence"/>
</dbReference>
<dbReference type="OrthoDB" id="9812886at2"/>
<keyword evidence="5 6" id="KW-0472">Membrane</keyword>
<feature type="transmembrane region" description="Helical" evidence="6">
    <location>
        <begin position="313"/>
        <end position="334"/>
    </location>
</feature>
<feature type="transmembrane region" description="Helical" evidence="6">
    <location>
        <begin position="20"/>
        <end position="38"/>
    </location>
</feature>
<sequence length="465" mass="52288">MNVVKRGLYSVLRKKVKSILLFIIVLSISCFIMAAMASKNAQVTTQDKSKAAVGLSLRLELNENDRKERLLELPIEKLPNGATISRSPNNEFESVLMDDILKISNVEGIESYNIITGVFAANPVNFERIEDPERDQYNDEGGVNLHGNLDMAQDINILNGNIKLIKGRWGTETDHNVCVVSEEIAEKNKIKIGDLLEFNNYRDKEGSTIYKAELIGIYRTSKEITPLMRGDTYRTENAVFTDLRFPEKPIGAEGDPLYQYAIFNIDGNKDYDRIKENVKKANVNWKRYDLIDNSGKSEVLADNLGQLGKISNVMFAICIISGFLILFLNFIFWIRLRKVEIGILMALGKSKLEILAQLIIEASFITLFSLLTSFFISPSISQKLTTYIVAEQEEQQNKIDEINKAQTAGLEYDFSEEKVVGTTANITYKIITNVSLLVIIMVIGAVSLASVSIMKKKPKEILSEI</sequence>
<organism evidence="8 9">
    <name type="scientific">Lacrimispora amygdalina</name>
    <dbReference type="NCBI Taxonomy" id="253257"/>
    <lineage>
        <taxon>Bacteria</taxon>
        <taxon>Bacillati</taxon>
        <taxon>Bacillota</taxon>
        <taxon>Clostridia</taxon>
        <taxon>Lachnospirales</taxon>
        <taxon>Lachnospiraceae</taxon>
        <taxon>Lacrimispora</taxon>
    </lineage>
</organism>
<dbReference type="GO" id="GO:0005886">
    <property type="term" value="C:plasma membrane"/>
    <property type="evidence" value="ECO:0007669"/>
    <property type="project" value="UniProtKB-SubCell"/>
</dbReference>
<reference evidence="8 9" key="1">
    <citation type="submission" date="2018-07" db="EMBL/GenBank/DDBJ databases">
        <title>New species, Clostridium PI-S10-A1B.</title>
        <authorList>
            <person name="Krishna G."/>
            <person name="Summeta K."/>
            <person name="Shikha S."/>
            <person name="Prabhu P.B."/>
            <person name="Suresh K."/>
        </authorList>
    </citation>
    <scope>NUCLEOTIDE SEQUENCE [LARGE SCALE GENOMIC DNA]</scope>
    <source>
        <strain evidence="8 9">PI-S10-A1B</strain>
    </source>
</reference>
<name>A0A3E2NE43_9FIRM</name>
<keyword evidence="2" id="KW-1003">Cell membrane</keyword>
<feature type="domain" description="ABC3 transporter permease C-terminal" evidence="7">
    <location>
        <begin position="313"/>
        <end position="456"/>
    </location>
</feature>
<dbReference type="Pfam" id="PF02687">
    <property type="entry name" value="FtsX"/>
    <property type="match status" value="1"/>
</dbReference>
<dbReference type="AlphaFoldDB" id="A0A3E2NE43"/>
<accession>A0A3E2NE43</accession>
<dbReference type="GO" id="GO:0022857">
    <property type="term" value="F:transmembrane transporter activity"/>
    <property type="evidence" value="ECO:0007669"/>
    <property type="project" value="TreeGrafter"/>
</dbReference>
<comment type="caution">
    <text evidence="8">The sequence shown here is derived from an EMBL/GenBank/DDBJ whole genome shotgun (WGS) entry which is preliminary data.</text>
</comment>
<dbReference type="EMBL" id="QOHO01000026">
    <property type="protein sequence ID" value="RFZ79233.1"/>
    <property type="molecule type" value="Genomic_DNA"/>
</dbReference>
<feature type="transmembrane region" description="Helical" evidence="6">
    <location>
        <begin position="354"/>
        <end position="376"/>
    </location>
</feature>
<dbReference type="PROSITE" id="PS51257">
    <property type="entry name" value="PROKAR_LIPOPROTEIN"/>
    <property type="match status" value="1"/>
</dbReference>
<keyword evidence="3 6" id="KW-0812">Transmembrane</keyword>
<dbReference type="RefSeq" id="WP_117416744.1">
    <property type="nucleotide sequence ID" value="NZ_QOHO01000026.1"/>
</dbReference>
<evidence type="ECO:0000256" key="5">
    <source>
        <dbReference type="ARBA" id="ARBA00023136"/>
    </source>
</evidence>
<comment type="subcellular location">
    <subcellularLocation>
        <location evidence="1">Cell membrane</location>
        <topology evidence="1">Multi-pass membrane protein</topology>
    </subcellularLocation>
</comment>
<evidence type="ECO:0000256" key="1">
    <source>
        <dbReference type="ARBA" id="ARBA00004651"/>
    </source>
</evidence>
<keyword evidence="4 6" id="KW-1133">Transmembrane helix</keyword>
<evidence type="ECO:0000256" key="4">
    <source>
        <dbReference type="ARBA" id="ARBA00022989"/>
    </source>
</evidence>
<protein>
    <submittedName>
        <fullName evidence="8">ABC transporter permease</fullName>
    </submittedName>
</protein>
<dbReference type="PANTHER" id="PTHR30572:SF9">
    <property type="entry name" value="ABC TRANSPORTER PERMEASE PROTEIN"/>
    <property type="match status" value="1"/>
</dbReference>
<gene>
    <name evidence="8" type="ORF">DS742_09430</name>
</gene>
<feature type="transmembrane region" description="Helical" evidence="6">
    <location>
        <begin position="430"/>
        <end position="453"/>
    </location>
</feature>
<evidence type="ECO:0000313" key="9">
    <source>
        <dbReference type="Proteomes" id="UP000260680"/>
    </source>
</evidence>
<evidence type="ECO:0000259" key="7">
    <source>
        <dbReference type="Pfam" id="PF02687"/>
    </source>
</evidence>
<dbReference type="InterPro" id="IPR050250">
    <property type="entry name" value="Macrolide_Exporter_MacB"/>
</dbReference>
<evidence type="ECO:0000256" key="3">
    <source>
        <dbReference type="ARBA" id="ARBA00022692"/>
    </source>
</evidence>